<accession>A0A848QH04</accession>
<protein>
    <submittedName>
        <fullName evidence="2">Heavy-metal-associated domain-containing protein</fullName>
    </submittedName>
</protein>
<name>A0A848QH04_9SPHN</name>
<organism evidence="2 3">
    <name type="scientific">Pontixanthobacter rizhaonensis</name>
    <dbReference type="NCBI Taxonomy" id="2730337"/>
    <lineage>
        <taxon>Bacteria</taxon>
        <taxon>Pseudomonadati</taxon>
        <taxon>Pseudomonadota</taxon>
        <taxon>Alphaproteobacteria</taxon>
        <taxon>Sphingomonadales</taxon>
        <taxon>Erythrobacteraceae</taxon>
        <taxon>Pontixanthobacter</taxon>
    </lineage>
</organism>
<dbReference type="EMBL" id="JABCRE010000002">
    <property type="protein sequence ID" value="NMW31902.1"/>
    <property type="molecule type" value="Genomic_DNA"/>
</dbReference>
<sequence length="429" mass="45363">MANLSALRPLSLKPTLLAILAGVVAVCGVFAAQYLTAQVDGDRGIAAVVSSSDIDVGGITVDVRGDNAQDAREKGWRLAQREGWAKLGGPRMSDSQLQSMVSAVVIEKEQISPRRYIATLGIIFDRARAGRYLGRGGERARSAPMLLVPVTISGGTQLVYERRNAWQRAWAEYQAGSSRIDYVRPSGAGGDSLLLNFGQTGRRSRIWWRNILDQFEAADILVPIADLEYEWPGGPINVTFSARYGPDNNYLDSFTMTAKGQADLPRVYEEAVRRFDEMFVKGLADGKLMPNPTLNVGLSGTDPALQRLIEAGRAVEAREAAARAAAEAAEDSETVTEAAPTPTPTVAAPAVVSSFVVQFSSPDAGSIDATIAAVRATPGVRGAATSSLAIGGTSVMSVTYSGSLSELAVALRSRGFAVSQGAGALAISR</sequence>
<proteinExistence type="predicted"/>
<comment type="caution">
    <text evidence="2">The sequence shown here is derived from an EMBL/GenBank/DDBJ whole genome shotgun (WGS) entry which is preliminary data.</text>
</comment>
<dbReference type="Proteomes" id="UP000561181">
    <property type="component" value="Unassembled WGS sequence"/>
</dbReference>
<dbReference type="AlphaFoldDB" id="A0A848QH04"/>
<evidence type="ECO:0000256" key="1">
    <source>
        <dbReference type="SAM" id="MobiDB-lite"/>
    </source>
</evidence>
<dbReference type="RefSeq" id="WP_170011834.1">
    <property type="nucleotide sequence ID" value="NZ_JABCRE010000002.1"/>
</dbReference>
<keyword evidence="3" id="KW-1185">Reference proteome</keyword>
<evidence type="ECO:0000313" key="3">
    <source>
        <dbReference type="Proteomes" id="UP000561181"/>
    </source>
</evidence>
<reference evidence="2 3" key="1">
    <citation type="submission" date="2020-04" db="EMBL/GenBank/DDBJ databases">
        <authorList>
            <person name="Liu A."/>
        </authorList>
    </citation>
    <scope>NUCLEOTIDE SEQUENCE [LARGE SCALE GENOMIC DNA]</scope>
    <source>
        <strain evidence="2 3">RZ02</strain>
    </source>
</reference>
<feature type="region of interest" description="Disordered" evidence="1">
    <location>
        <begin position="322"/>
        <end position="342"/>
    </location>
</feature>
<gene>
    <name evidence="2" type="ORF">HKD42_07505</name>
</gene>
<evidence type="ECO:0000313" key="2">
    <source>
        <dbReference type="EMBL" id="NMW31902.1"/>
    </source>
</evidence>